<feature type="coiled-coil region" evidence="2">
    <location>
        <begin position="524"/>
        <end position="551"/>
    </location>
</feature>
<dbReference type="EMBL" id="ANOH01000099">
    <property type="protein sequence ID" value="EMI57264.1"/>
    <property type="molecule type" value="Genomic_DNA"/>
</dbReference>
<evidence type="ECO:0000256" key="1">
    <source>
        <dbReference type="ARBA" id="ARBA00022448"/>
    </source>
</evidence>
<comment type="caution">
    <text evidence="4">The sequence shown here is derived from an EMBL/GenBank/DDBJ whole genome shotgun (WGS) entry which is preliminary data.</text>
</comment>
<dbReference type="RefSeq" id="WP_008675595.1">
    <property type="nucleotide sequence ID" value="NZ_ANOH01000099.1"/>
</dbReference>
<feature type="region of interest" description="Disordered" evidence="3">
    <location>
        <begin position="15"/>
        <end position="37"/>
    </location>
</feature>
<dbReference type="GO" id="GO:0030313">
    <property type="term" value="C:cell envelope"/>
    <property type="evidence" value="ECO:0007669"/>
    <property type="project" value="TreeGrafter"/>
</dbReference>
<dbReference type="GO" id="GO:0015679">
    <property type="term" value="P:plasma membrane copper ion transport"/>
    <property type="evidence" value="ECO:0007669"/>
    <property type="project" value="TreeGrafter"/>
</dbReference>
<keyword evidence="4" id="KW-0378">Hydrolase</keyword>
<evidence type="ECO:0000313" key="4">
    <source>
        <dbReference type="EMBL" id="EMI57264.1"/>
    </source>
</evidence>
<dbReference type="Gene3D" id="1.10.287.470">
    <property type="entry name" value="Helix hairpin bin"/>
    <property type="match status" value="1"/>
</dbReference>
<dbReference type="PANTHER" id="PTHR30097">
    <property type="entry name" value="CATION EFFLUX SYSTEM PROTEIN CUSB"/>
    <property type="match status" value="1"/>
</dbReference>
<accession>M5U7M9</accession>
<keyword evidence="2" id="KW-0175">Coiled coil</keyword>
<keyword evidence="5" id="KW-1185">Reference proteome</keyword>
<sequence length="749" mass="80150">MNFDAACILNGMSSHPSTSVKSVADSPSGSQSGARGAGAVDVAAEVERLAEQSGSRDEFLQHVAAYTAETLHAALVAVKDSRWSQPRMLVREEAVAVGIDRDQIRSILDSATSAVSSISVQSDLAASGIVMPGGESRACGGLSVELLPGPQRCCLAVVQSEQRNAAQMLPAMKTLSNISAASQATRFHESAASSEPDGEDSTGSSEDKALVDLTHVPGNVSANAIATAGELDRNMQVRASLRRFHDSLDPTATAYTIASELPRLLSCDRAVVLSVVRRNSKRPKYKVTAISGSSVVDRRAPLVRSMNRLAEKVAVLGEPIVLPPAVADDPDLPPDSNLPPQIEDALEEYLDESGVLSVTVLPIYEPVASSDIAEDGHPLDTVGADTAVNAASDRAPLSILLLETFSGDHHGISRGLIEVGKEAATAISNSRRYDEVFALPVRRPLAGLARATVRNWLIAIALLVGAAAVAGWMIRVDHTVVATGVARPAERRAIFSAVEGVVKEVLVRDGHSVSSGDVLVRLENAELTREAESLSGQLATATQKLASLRAMQLVGDNDPRATAENAIEQGALENEIHTIGRRLEINRAMRGDLDIVAPIDGVVVGWRLDEKLRSRPINRGDRLFALVAVEGAWELDLHLDETKSGEVMTLHQHGDRLPVRFAVASQPTETFHAELSRIGGVARRRSDAVNVVDVVALVDSESTPFLHRDGFRGDIDVTAKIVCPQRRLIDSLSDDLIAWFHRNVLFRFR</sequence>
<evidence type="ECO:0000313" key="5">
    <source>
        <dbReference type="Proteomes" id="UP000011885"/>
    </source>
</evidence>
<dbReference type="PATRIC" id="fig|1263870.3.peg.1402"/>
<reference evidence="4 5" key="1">
    <citation type="journal article" date="2013" name="Mar. Genomics">
        <title>Expression of sulfatases in Rhodopirellula baltica and the diversity of sulfatases in the genus Rhodopirellula.</title>
        <authorList>
            <person name="Wegner C.E."/>
            <person name="Richter-Heitmann T."/>
            <person name="Klindworth A."/>
            <person name="Klockow C."/>
            <person name="Richter M."/>
            <person name="Achstetter T."/>
            <person name="Glockner F.O."/>
            <person name="Harder J."/>
        </authorList>
    </citation>
    <scope>NUCLEOTIDE SEQUENCE [LARGE SCALE GENOMIC DNA]</scope>
    <source>
        <strain evidence="4 5">SM41</strain>
    </source>
</reference>
<name>M5U7M9_9BACT</name>
<protein>
    <submittedName>
        <fullName evidence="4">Alkaline protease secretion protein AprE</fullName>
    </submittedName>
</protein>
<dbReference type="Proteomes" id="UP000011885">
    <property type="component" value="Unassembled WGS sequence"/>
</dbReference>
<dbReference type="PANTHER" id="PTHR30097:SF4">
    <property type="entry name" value="SLR6042 PROTEIN"/>
    <property type="match status" value="1"/>
</dbReference>
<dbReference type="GO" id="GO:0060003">
    <property type="term" value="P:copper ion export"/>
    <property type="evidence" value="ECO:0007669"/>
    <property type="project" value="TreeGrafter"/>
</dbReference>
<dbReference type="Gene3D" id="2.40.50.100">
    <property type="match status" value="1"/>
</dbReference>
<proteinExistence type="predicted"/>
<evidence type="ECO:0000256" key="3">
    <source>
        <dbReference type="SAM" id="MobiDB-lite"/>
    </source>
</evidence>
<keyword evidence="4" id="KW-0645">Protease</keyword>
<dbReference type="AlphaFoldDB" id="M5U7M9"/>
<dbReference type="GO" id="GO:0006508">
    <property type="term" value="P:proteolysis"/>
    <property type="evidence" value="ECO:0007669"/>
    <property type="project" value="UniProtKB-KW"/>
</dbReference>
<dbReference type="SUPFAM" id="SSF111369">
    <property type="entry name" value="HlyD-like secretion proteins"/>
    <property type="match status" value="1"/>
</dbReference>
<dbReference type="InterPro" id="IPR051909">
    <property type="entry name" value="MFP_Cation_Efflux"/>
</dbReference>
<feature type="compositionally biased region" description="Low complexity" evidence="3">
    <location>
        <begin position="26"/>
        <end position="37"/>
    </location>
</feature>
<gene>
    <name evidence="4" type="ORF">RSSM_01300</name>
</gene>
<evidence type="ECO:0000256" key="2">
    <source>
        <dbReference type="SAM" id="Coils"/>
    </source>
</evidence>
<dbReference type="GO" id="GO:0008233">
    <property type="term" value="F:peptidase activity"/>
    <property type="evidence" value="ECO:0007669"/>
    <property type="project" value="UniProtKB-KW"/>
</dbReference>
<organism evidence="4 5">
    <name type="scientific">Rhodopirellula sallentina SM41</name>
    <dbReference type="NCBI Taxonomy" id="1263870"/>
    <lineage>
        <taxon>Bacteria</taxon>
        <taxon>Pseudomonadati</taxon>
        <taxon>Planctomycetota</taxon>
        <taxon>Planctomycetia</taxon>
        <taxon>Pirellulales</taxon>
        <taxon>Pirellulaceae</taxon>
        <taxon>Rhodopirellula</taxon>
    </lineage>
</organism>
<keyword evidence="1" id="KW-0813">Transport</keyword>
<feature type="region of interest" description="Disordered" evidence="3">
    <location>
        <begin position="186"/>
        <end position="205"/>
    </location>
</feature>